<feature type="coiled-coil region" evidence="1">
    <location>
        <begin position="111"/>
        <end position="147"/>
    </location>
</feature>
<proteinExistence type="predicted"/>
<sequence length="429" mass="47069">MFQRVSVVRKTNRFWARRRLLPLVLIVIAIAVVVALFRLKPAPPEATAEEKAWPVQTSVIESAARSPQLRLLGRIETPYQSTLSAAVTANVEALPVLEGQAVDQGDIIIELEDTEVELLRAQRQADVNELQSQIKQEQNQFKADQRLLEREKALVAISQRALDRENRLEASNLNSRARIDQAQQALQSAEISLVNRELAVANHESRLQSLEARLARAKALLEQAKLDLERTSIRAPFAGVVTDIQVSPGERVRPGEVLASLYATDNLEVRAQIPMQRVGVVQQALADKASLTATTSITGDPYELLLARLSGQVNPGAGGVDGLFRFADETPSAALNRTLDLTLELPPQSNLFSVPVSSLYDEHTLYRISEGRLESVDVTVVGDRFGDGRQSLLVRSKQLKTGDRILTTQLPNAISGLKVTVMNPGADHG</sequence>
<evidence type="ECO:0000256" key="2">
    <source>
        <dbReference type="SAM" id="Phobius"/>
    </source>
</evidence>
<evidence type="ECO:0000256" key="1">
    <source>
        <dbReference type="SAM" id="Coils"/>
    </source>
</evidence>
<accession>N6W800</accession>
<dbReference type="OrthoDB" id="8524475at2"/>
<reference evidence="4 5" key="1">
    <citation type="journal article" date="2013" name="Genome Announc.">
        <title>Genome Sequence of the Polycyclic Aromatic Hydrocarbon-Degrading Bacterium Strain Marinobacter nanhaiticus D15-8WT.</title>
        <authorList>
            <person name="Cui Z."/>
            <person name="Gao W."/>
            <person name="Li Q."/>
            <person name="Xu G."/>
            <person name="Zheng L."/>
        </authorList>
    </citation>
    <scope>NUCLEOTIDE SEQUENCE [LARGE SCALE GENOMIC DNA]</scope>
    <source>
        <strain evidence="4 5">D15-8W</strain>
    </source>
</reference>
<feature type="transmembrane region" description="Helical" evidence="2">
    <location>
        <begin position="20"/>
        <end position="39"/>
    </location>
</feature>
<gene>
    <name evidence="4" type="ORF">J057_13606</name>
</gene>
<dbReference type="PANTHER" id="PTHR30469">
    <property type="entry name" value="MULTIDRUG RESISTANCE PROTEIN MDTA"/>
    <property type="match status" value="1"/>
</dbReference>
<organism evidence="4 5">
    <name type="scientific">Marinobacter nanhaiticus D15-8W</name>
    <dbReference type="NCBI Taxonomy" id="626887"/>
    <lineage>
        <taxon>Bacteria</taxon>
        <taxon>Pseudomonadati</taxon>
        <taxon>Pseudomonadota</taxon>
        <taxon>Gammaproteobacteria</taxon>
        <taxon>Pseudomonadales</taxon>
        <taxon>Marinobacteraceae</taxon>
        <taxon>Marinobacter</taxon>
    </lineage>
</organism>
<dbReference type="SUPFAM" id="SSF111369">
    <property type="entry name" value="HlyD-like secretion proteins"/>
    <property type="match status" value="1"/>
</dbReference>
<keyword evidence="2" id="KW-0472">Membrane</keyword>
<dbReference type="Proteomes" id="UP000013165">
    <property type="component" value="Unassembled WGS sequence"/>
</dbReference>
<feature type="domain" description="CzcB-like barrel-sandwich hybrid" evidence="3">
    <location>
        <begin position="84"/>
        <end position="254"/>
    </location>
</feature>
<dbReference type="InterPro" id="IPR058647">
    <property type="entry name" value="BSH_CzcB-like"/>
</dbReference>
<evidence type="ECO:0000313" key="4">
    <source>
        <dbReference type="EMBL" id="ENO16394.2"/>
    </source>
</evidence>
<keyword evidence="5" id="KW-1185">Reference proteome</keyword>
<keyword evidence="2" id="KW-0812">Transmembrane</keyword>
<protein>
    <submittedName>
        <fullName evidence="4">HlyD family secretion protein</fullName>
    </submittedName>
</protein>
<dbReference type="Gene3D" id="2.40.30.170">
    <property type="match status" value="1"/>
</dbReference>
<feature type="coiled-coil region" evidence="1">
    <location>
        <begin position="193"/>
        <end position="234"/>
    </location>
</feature>
<keyword evidence="2" id="KW-1133">Transmembrane helix</keyword>
<dbReference type="Pfam" id="PF25973">
    <property type="entry name" value="BSH_CzcB"/>
    <property type="match status" value="1"/>
</dbReference>
<dbReference type="Gene3D" id="2.40.50.100">
    <property type="match status" value="2"/>
</dbReference>
<dbReference type="STRING" id="626887.J057_13606"/>
<evidence type="ECO:0000313" key="5">
    <source>
        <dbReference type="Proteomes" id="UP000013165"/>
    </source>
</evidence>
<keyword evidence="1" id="KW-0175">Coiled coil</keyword>
<evidence type="ECO:0000259" key="3">
    <source>
        <dbReference type="Pfam" id="PF25973"/>
    </source>
</evidence>
<dbReference type="GO" id="GO:0015562">
    <property type="term" value="F:efflux transmembrane transporter activity"/>
    <property type="evidence" value="ECO:0007669"/>
    <property type="project" value="TreeGrafter"/>
</dbReference>
<dbReference type="PATRIC" id="fig|626887.3.peg.2724"/>
<name>N6W800_9GAMM</name>
<dbReference type="Gene3D" id="1.10.287.470">
    <property type="entry name" value="Helix hairpin bin"/>
    <property type="match status" value="2"/>
</dbReference>
<dbReference type="EMBL" id="APLQ01000011">
    <property type="protein sequence ID" value="ENO16394.2"/>
    <property type="molecule type" value="Genomic_DNA"/>
</dbReference>
<dbReference type="AlphaFoldDB" id="N6W800"/>
<dbReference type="GO" id="GO:1990281">
    <property type="term" value="C:efflux pump complex"/>
    <property type="evidence" value="ECO:0007669"/>
    <property type="project" value="TreeGrafter"/>
</dbReference>
<dbReference type="eggNOG" id="COG0845">
    <property type="taxonomic scope" value="Bacteria"/>
</dbReference>
<dbReference type="HOGENOM" id="CLU_018816_18_4_6"/>
<comment type="caution">
    <text evidence="4">The sequence shown here is derived from an EMBL/GenBank/DDBJ whole genome shotgun (WGS) entry which is preliminary data.</text>
</comment>